<evidence type="ECO:0000259" key="2">
    <source>
        <dbReference type="Pfam" id="PF13649"/>
    </source>
</evidence>
<keyword evidence="4" id="KW-1185">Reference proteome</keyword>
<dbReference type="RefSeq" id="WP_394844945.1">
    <property type="nucleotide sequence ID" value="NZ_CP089982.1"/>
</dbReference>
<dbReference type="CDD" id="cd02440">
    <property type="entry name" value="AdoMet_MTases"/>
    <property type="match status" value="1"/>
</dbReference>
<evidence type="ECO:0000313" key="4">
    <source>
        <dbReference type="Proteomes" id="UP001379533"/>
    </source>
</evidence>
<evidence type="ECO:0000256" key="1">
    <source>
        <dbReference type="ARBA" id="ARBA00022679"/>
    </source>
</evidence>
<protein>
    <submittedName>
        <fullName evidence="3">Class I SAM-dependent methyltransferase</fullName>
    </submittedName>
</protein>
<dbReference type="SUPFAM" id="SSF53335">
    <property type="entry name" value="S-adenosyl-L-methionine-dependent methyltransferases"/>
    <property type="match status" value="1"/>
</dbReference>
<dbReference type="Gene3D" id="3.40.50.150">
    <property type="entry name" value="Vaccinia Virus protein VP39"/>
    <property type="match status" value="1"/>
</dbReference>
<feature type="domain" description="Methyltransferase" evidence="2">
    <location>
        <begin position="50"/>
        <end position="146"/>
    </location>
</feature>
<proteinExistence type="predicted"/>
<dbReference type="InterPro" id="IPR041698">
    <property type="entry name" value="Methyltransf_25"/>
</dbReference>
<keyword evidence="3" id="KW-0489">Methyltransferase</keyword>
<dbReference type="PANTHER" id="PTHR43861">
    <property type="entry name" value="TRANS-ACONITATE 2-METHYLTRANSFERASE-RELATED"/>
    <property type="match status" value="1"/>
</dbReference>
<reference evidence="3 4" key="1">
    <citation type="submission" date="2021-12" db="EMBL/GenBank/DDBJ databases">
        <title>Discovery of the Pendulisporaceae a myxobacterial family with distinct sporulation behavior and unique specialized metabolism.</title>
        <authorList>
            <person name="Garcia R."/>
            <person name="Popoff A."/>
            <person name="Bader C.D."/>
            <person name="Loehr J."/>
            <person name="Walesch S."/>
            <person name="Walt C."/>
            <person name="Boldt J."/>
            <person name="Bunk B."/>
            <person name="Haeckl F.J.F.P.J."/>
            <person name="Gunesch A.P."/>
            <person name="Birkelbach J."/>
            <person name="Nuebel U."/>
            <person name="Pietschmann T."/>
            <person name="Bach T."/>
            <person name="Mueller R."/>
        </authorList>
    </citation>
    <scope>NUCLEOTIDE SEQUENCE [LARGE SCALE GENOMIC DNA]</scope>
    <source>
        <strain evidence="3 4">MSr12523</strain>
    </source>
</reference>
<sequence>MTELARSWEAYWGELAREDEPALWDSPPATAVAIHLQYGRPYLDTSLPMIDFGCGSGRQTARLAESFARVVGVDIAEQALTLARRDNTAQNVEYRRIDLLDFREVAALRAELGEANVYVRGVLHQLPPDARGQALQGIRELLGRGGHLVAHELTDRTRWVVQSLFEADGPEPEKFERLRRHFGFGTPALLGEERQLDALLTRGGLHVVASGENTLQTTQLGDDGAPVELPTEWAIAQNPPPPRHDD</sequence>
<organism evidence="3 4">
    <name type="scientific">Pendulispora brunnea</name>
    <dbReference type="NCBI Taxonomy" id="2905690"/>
    <lineage>
        <taxon>Bacteria</taxon>
        <taxon>Pseudomonadati</taxon>
        <taxon>Myxococcota</taxon>
        <taxon>Myxococcia</taxon>
        <taxon>Myxococcales</taxon>
        <taxon>Sorangiineae</taxon>
        <taxon>Pendulisporaceae</taxon>
        <taxon>Pendulispora</taxon>
    </lineage>
</organism>
<dbReference type="Proteomes" id="UP001379533">
    <property type="component" value="Chromosome"/>
</dbReference>
<name>A0ABZ2KAF0_9BACT</name>
<dbReference type="GO" id="GO:0008168">
    <property type="term" value="F:methyltransferase activity"/>
    <property type="evidence" value="ECO:0007669"/>
    <property type="project" value="UniProtKB-KW"/>
</dbReference>
<gene>
    <name evidence="3" type="ORF">LZC95_48845</name>
</gene>
<evidence type="ECO:0000313" key="3">
    <source>
        <dbReference type="EMBL" id="WXA94343.1"/>
    </source>
</evidence>
<dbReference type="InterPro" id="IPR029063">
    <property type="entry name" value="SAM-dependent_MTases_sf"/>
</dbReference>
<accession>A0ABZ2KAF0</accession>
<dbReference type="EMBL" id="CP089982">
    <property type="protein sequence ID" value="WXA94343.1"/>
    <property type="molecule type" value="Genomic_DNA"/>
</dbReference>
<dbReference type="GO" id="GO:0032259">
    <property type="term" value="P:methylation"/>
    <property type="evidence" value="ECO:0007669"/>
    <property type="project" value="UniProtKB-KW"/>
</dbReference>
<dbReference type="Pfam" id="PF13649">
    <property type="entry name" value="Methyltransf_25"/>
    <property type="match status" value="1"/>
</dbReference>
<keyword evidence="1" id="KW-0808">Transferase</keyword>